<keyword evidence="1" id="KW-0472">Membrane</keyword>
<feature type="transmembrane region" description="Helical" evidence="1">
    <location>
        <begin position="41"/>
        <end position="61"/>
    </location>
</feature>
<proteinExistence type="predicted"/>
<dbReference type="Proteomes" id="UP000235994">
    <property type="component" value="Unassembled WGS sequence"/>
</dbReference>
<dbReference type="AlphaFoldDB" id="A0A2N8KM22"/>
<evidence type="ECO:0000313" key="2">
    <source>
        <dbReference type="EMBL" id="PND34504.1"/>
    </source>
</evidence>
<gene>
    <name evidence="2" type="ORF">C1I89_09935</name>
</gene>
<keyword evidence="3" id="KW-1185">Reference proteome</keyword>
<comment type="caution">
    <text evidence="2">The sequence shown here is derived from an EMBL/GenBank/DDBJ whole genome shotgun (WGS) entry which is preliminary data.</text>
</comment>
<dbReference type="EMBL" id="POQS01000002">
    <property type="protein sequence ID" value="PND34504.1"/>
    <property type="molecule type" value="Genomic_DNA"/>
</dbReference>
<organism evidence="2 3">
    <name type="scientific">Achromobacter pulmonis</name>
    <dbReference type="NCBI Taxonomy" id="1389932"/>
    <lineage>
        <taxon>Bacteria</taxon>
        <taxon>Pseudomonadati</taxon>
        <taxon>Pseudomonadota</taxon>
        <taxon>Betaproteobacteria</taxon>
        <taxon>Burkholderiales</taxon>
        <taxon>Alcaligenaceae</taxon>
        <taxon>Achromobacter</taxon>
    </lineage>
</organism>
<keyword evidence="1" id="KW-0812">Transmembrane</keyword>
<reference evidence="2 3" key="1">
    <citation type="submission" date="2018-01" db="EMBL/GenBank/DDBJ databases">
        <title>The draft genome of an aniline degradation strain ANB-1.</title>
        <authorList>
            <person name="Zhang L."/>
            <person name="Jiang J."/>
        </authorList>
    </citation>
    <scope>NUCLEOTIDE SEQUENCE [LARGE SCALE GENOMIC DNA]</scope>
    <source>
        <strain evidence="2 3">ANB-1</strain>
    </source>
</reference>
<accession>A0A2N8KM22</accession>
<evidence type="ECO:0000256" key="1">
    <source>
        <dbReference type="SAM" id="Phobius"/>
    </source>
</evidence>
<name>A0A2N8KM22_9BURK</name>
<keyword evidence="1" id="KW-1133">Transmembrane helix</keyword>
<evidence type="ECO:0000313" key="3">
    <source>
        <dbReference type="Proteomes" id="UP000235994"/>
    </source>
</evidence>
<sequence length="95" mass="10363">MNRGRLLRRAGAEARVALESAASSLADPHQHKRVFPTYMSAFGRSFLIMEAAVAVLIIGVYRAQSVPQGALGYFVLYEIHRGGELPIPVLPMALL</sequence>
<protein>
    <submittedName>
        <fullName evidence="2">Uncharacterized protein</fullName>
    </submittedName>
</protein>